<dbReference type="PROSITE" id="PS50977">
    <property type="entry name" value="HTH_TETR_2"/>
    <property type="match status" value="1"/>
</dbReference>
<keyword evidence="7" id="KW-1185">Reference proteome</keyword>
<reference evidence="6 7" key="1">
    <citation type="submission" date="2019-09" db="EMBL/GenBank/DDBJ databases">
        <title>Paraburkholderia podalyriae sp. nov., A South African Podalyria-associated rhizobium.</title>
        <authorList>
            <person name="Mavima L."/>
            <person name="Beukes C.W."/>
            <person name="Palmer M."/>
            <person name="De Meyer S.E."/>
            <person name="James E.K."/>
            <person name="Maluk M."/>
            <person name="Avontuur J.R."/>
            <person name="Chan W.Y."/>
            <person name="Venter S.N."/>
            <person name="Steenkamp E.T."/>
        </authorList>
    </citation>
    <scope>NUCLEOTIDE SEQUENCE [LARGE SCALE GENOMIC DNA]</scope>
    <source>
        <strain evidence="6 7">WC7.3b</strain>
    </source>
</reference>
<organism evidence="6 7">
    <name type="scientific">Paraburkholderia podalyriae</name>
    <dbReference type="NCBI Taxonomy" id="1938811"/>
    <lineage>
        <taxon>Bacteria</taxon>
        <taxon>Pseudomonadati</taxon>
        <taxon>Pseudomonadota</taxon>
        <taxon>Betaproteobacteria</taxon>
        <taxon>Burkholderiales</taxon>
        <taxon>Burkholderiaceae</taxon>
        <taxon>Paraburkholderia</taxon>
    </lineage>
</organism>
<accession>A0ABR7Q2J0</accession>
<evidence type="ECO:0000256" key="1">
    <source>
        <dbReference type="ARBA" id="ARBA00023015"/>
    </source>
</evidence>
<dbReference type="Pfam" id="PF17937">
    <property type="entry name" value="TetR_C_28"/>
    <property type="match status" value="1"/>
</dbReference>
<dbReference type="InterPro" id="IPR041479">
    <property type="entry name" value="TetR_CgmR_C"/>
</dbReference>
<evidence type="ECO:0000259" key="5">
    <source>
        <dbReference type="PROSITE" id="PS50977"/>
    </source>
</evidence>
<dbReference type="SUPFAM" id="SSF46689">
    <property type="entry name" value="Homeodomain-like"/>
    <property type="match status" value="1"/>
</dbReference>
<feature type="domain" description="HTH tetR-type" evidence="5">
    <location>
        <begin position="30"/>
        <end position="90"/>
    </location>
</feature>
<dbReference type="InterPro" id="IPR001647">
    <property type="entry name" value="HTH_TetR"/>
</dbReference>
<evidence type="ECO:0000256" key="3">
    <source>
        <dbReference type="ARBA" id="ARBA00023163"/>
    </source>
</evidence>
<name>A0ABR7Q2J0_9BURK</name>
<gene>
    <name evidence="6" type="ORF">F6X42_42500</name>
</gene>
<evidence type="ECO:0000313" key="7">
    <source>
        <dbReference type="Proteomes" id="UP000736373"/>
    </source>
</evidence>
<dbReference type="Pfam" id="PF00440">
    <property type="entry name" value="TetR_N"/>
    <property type="match status" value="1"/>
</dbReference>
<dbReference type="Proteomes" id="UP000736373">
    <property type="component" value="Unassembled WGS sequence"/>
</dbReference>
<proteinExistence type="predicted"/>
<dbReference type="PRINTS" id="PR00455">
    <property type="entry name" value="HTHTETR"/>
</dbReference>
<protein>
    <submittedName>
        <fullName evidence="6">TetR/AcrR family transcriptional regulator</fullName>
    </submittedName>
</protein>
<dbReference type="PANTHER" id="PTHR47506:SF6">
    <property type="entry name" value="HTH-TYPE TRANSCRIPTIONAL REPRESSOR NEMR"/>
    <property type="match status" value="1"/>
</dbReference>
<sequence>MWKSLCDINPPRIIRHTSERQSTGHHQMRPNNRDSILRAAETLVLQRGAAALTLEEVAATANMSKGGLLYHFKTKDQLVHELLEFAFANFEAAVDRMAEQDRTPGGWLRAYVRATFETDPTTEAESLASAALVVAYFGRDASVRKLYEDALSRWSNRAKNDGIDRATADVIRMATDGLWLADALGVSGFSKIRKRAFVNRLLMLVD</sequence>
<dbReference type="RefSeq" id="WP_312893024.1">
    <property type="nucleotide sequence ID" value="NZ_VZQQ01000153.1"/>
</dbReference>
<evidence type="ECO:0000256" key="4">
    <source>
        <dbReference type="PROSITE-ProRule" id="PRU00335"/>
    </source>
</evidence>
<keyword evidence="2 4" id="KW-0238">DNA-binding</keyword>
<feature type="DNA-binding region" description="H-T-H motif" evidence="4">
    <location>
        <begin position="53"/>
        <end position="72"/>
    </location>
</feature>
<dbReference type="PANTHER" id="PTHR47506">
    <property type="entry name" value="TRANSCRIPTIONAL REGULATORY PROTEIN"/>
    <property type="match status" value="1"/>
</dbReference>
<dbReference type="EMBL" id="VZQQ01000153">
    <property type="protein sequence ID" value="MBC8752775.1"/>
    <property type="molecule type" value="Genomic_DNA"/>
</dbReference>
<keyword evidence="1" id="KW-0805">Transcription regulation</keyword>
<dbReference type="InterPro" id="IPR009057">
    <property type="entry name" value="Homeodomain-like_sf"/>
</dbReference>
<evidence type="ECO:0000313" key="6">
    <source>
        <dbReference type="EMBL" id="MBC8752775.1"/>
    </source>
</evidence>
<dbReference type="SUPFAM" id="SSF48498">
    <property type="entry name" value="Tetracyclin repressor-like, C-terminal domain"/>
    <property type="match status" value="1"/>
</dbReference>
<dbReference type="InterPro" id="IPR036271">
    <property type="entry name" value="Tet_transcr_reg_TetR-rel_C_sf"/>
</dbReference>
<keyword evidence="3" id="KW-0804">Transcription</keyword>
<dbReference type="Gene3D" id="1.10.357.10">
    <property type="entry name" value="Tetracycline Repressor, domain 2"/>
    <property type="match status" value="1"/>
</dbReference>
<comment type="caution">
    <text evidence="6">The sequence shown here is derived from an EMBL/GenBank/DDBJ whole genome shotgun (WGS) entry which is preliminary data.</text>
</comment>
<evidence type="ECO:0000256" key="2">
    <source>
        <dbReference type="ARBA" id="ARBA00023125"/>
    </source>
</evidence>